<dbReference type="Proteomes" id="UP000053237">
    <property type="component" value="Unassembled WGS sequence"/>
</dbReference>
<name>A0A024GAN9_9STRA</name>
<organism evidence="1 2">
    <name type="scientific">Albugo candida</name>
    <dbReference type="NCBI Taxonomy" id="65357"/>
    <lineage>
        <taxon>Eukaryota</taxon>
        <taxon>Sar</taxon>
        <taxon>Stramenopiles</taxon>
        <taxon>Oomycota</taxon>
        <taxon>Peronosporomycetes</taxon>
        <taxon>Albuginales</taxon>
        <taxon>Albuginaceae</taxon>
        <taxon>Albugo</taxon>
    </lineage>
</organism>
<evidence type="ECO:0000313" key="1">
    <source>
        <dbReference type="EMBL" id="CCI43896.1"/>
    </source>
</evidence>
<keyword evidence="2" id="KW-1185">Reference proteome</keyword>
<dbReference type="AlphaFoldDB" id="A0A024GAN9"/>
<dbReference type="InParanoid" id="A0A024GAN9"/>
<evidence type="ECO:0000313" key="2">
    <source>
        <dbReference type="Proteomes" id="UP000053237"/>
    </source>
</evidence>
<dbReference type="EMBL" id="CAIX01000057">
    <property type="protein sequence ID" value="CCI43896.1"/>
    <property type="molecule type" value="Genomic_DNA"/>
</dbReference>
<accession>A0A024GAN9</accession>
<comment type="caution">
    <text evidence="1">The sequence shown here is derived from an EMBL/GenBank/DDBJ whole genome shotgun (WGS) entry which is preliminary data.</text>
</comment>
<proteinExistence type="predicted"/>
<gene>
    <name evidence="1" type="ORF">BN9_046800</name>
</gene>
<protein>
    <submittedName>
        <fullName evidence="1">Uncharacterized protein</fullName>
    </submittedName>
</protein>
<reference evidence="1 2" key="1">
    <citation type="submission" date="2012-05" db="EMBL/GenBank/DDBJ databases">
        <title>Recombination and specialization in a pathogen metapopulation.</title>
        <authorList>
            <person name="Gardiner A."/>
            <person name="Kemen E."/>
            <person name="Schultz-Larsen T."/>
            <person name="MacLean D."/>
            <person name="Van Oosterhout C."/>
            <person name="Jones J.D.G."/>
        </authorList>
    </citation>
    <scope>NUCLEOTIDE SEQUENCE [LARGE SCALE GENOMIC DNA]</scope>
    <source>
        <strain evidence="1 2">Ac Nc2</strain>
    </source>
</reference>
<sequence length="64" mass="7529">MATFMNIYISFFLEPICFVLQESRSSHNFSGISMLARVLKHVKFWTWNSMNVDVLLRSLIRSKS</sequence>